<accession>A0A4R6XUJ7</accession>
<gene>
    <name evidence="1" type="ORF">C8D91_0536</name>
</gene>
<organism evidence="1 2">
    <name type="scientific">Marinicella litoralis</name>
    <dbReference type="NCBI Taxonomy" id="644220"/>
    <lineage>
        <taxon>Bacteria</taxon>
        <taxon>Pseudomonadati</taxon>
        <taxon>Pseudomonadota</taxon>
        <taxon>Gammaproteobacteria</taxon>
        <taxon>Lysobacterales</taxon>
        <taxon>Marinicellaceae</taxon>
        <taxon>Marinicella</taxon>
    </lineage>
</organism>
<dbReference type="EMBL" id="SNZB01000001">
    <property type="protein sequence ID" value="TDR23672.1"/>
    <property type="molecule type" value="Genomic_DNA"/>
</dbReference>
<dbReference type="AlphaFoldDB" id="A0A4R6XUJ7"/>
<dbReference type="OrthoDB" id="9944263at2"/>
<proteinExistence type="predicted"/>
<sequence>MQHHSNPVHPQSIGGIHKKGIGLGEEALIRITAGLCANPEVWQKSAAEIVAMAQNIHDELFRFKGPVE</sequence>
<protein>
    <submittedName>
        <fullName evidence="1">Uncharacterized protein</fullName>
    </submittedName>
</protein>
<comment type="caution">
    <text evidence="1">The sequence shown here is derived from an EMBL/GenBank/DDBJ whole genome shotgun (WGS) entry which is preliminary data.</text>
</comment>
<evidence type="ECO:0000313" key="2">
    <source>
        <dbReference type="Proteomes" id="UP000295724"/>
    </source>
</evidence>
<name>A0A4R6XUJ7_9GAMM</name>
<dbReference type="Proteomes" id="UP000295724">
    <property type="component" value="Unassembled WGS sequence"/>
</dbReference>
<evidence type="ECO:0000313" key="1">
    <source>
        <dbReference type="EMBL" id="TDR23672.1"/>
    </source>
</evidence>
<keyword evidence="2" id="KW-1185">Reference proteome</keyword>
<reference evidence="1 2" key="1">
    <citation type="submission" date="2019-03" db="EMBL/GenBank/DDBJ databases">
        <title>Genomic Encyclopedia of Type Strains, Phase IV (KMG-IV): sequencing the most valuable type-strain genomes for metagenomic binning, comparative biology and taxonomic classification.</title>
        <authorList>
            <person name="Goeker M."/>
        </authorList>
    </citation>
    <scope>NUCLEOTIDE SEQUENCE [LARGE SCALE GENOMIC DNA]</scope>
    <source>
        <strain evidence="1 2">DSM 25488</strain>
    </source>
</reference>
<dbReference type="RefSeq" id="WP_099017705.1">
    <property type="nucleotide sequence ID" value="NZ_NIHB01000001.1"/>
</dbReference>